<dbReference type="AlphaFoldDB" id="A1DJ30"/>
<proteinExistence type="predicted"/>
<sequence length="293" mass="32062">MSNETIESGHQPGSIPNSSVRTSCDEVNFTVRYYESELQSIARESSPLNVMLRELKEYSSVLRQGGSVALHRGETLMSPKLSKQVEKLFTHEPKVDGPPKSWTDIVPWAGPVPRRVCSAAQLTVGDTQIELHKDDRDLLCSGRPWAFLSPWPYPGDIEKELQVAEETLADVQKIKEMVNKDTAISCIPEACSRYPHEIRPPRESEIATYLNGGASDAGIQPSQFANPASPKHDGSLVLPTEVVPMDLSDGHPGGSNTQSLHGSPMDHGSAPLDRANHSSQTMATEKACMERPV</sequence>
<feature type="region of interest" description="Disordered" evidence="1">
    <location>
        <begin position="245"/>
        <end position="293"/>
    </location>
</feature>
<evidence type="ECO:0000256" key="1">
    <source>
        <dbReference type="SAM" id="MobiDB-lite"/>
    </source>
</evidence>
<dbReference type="Proteomes" id="UP000006702">
    <property type="component" value="Unassembled WGS sequence"/>
</dbReference>
<evidence type="ECO:0000313" key="3">
    <source>
        <dbReference type="Proteomes" id="UP000006702"/>
    </source>
</evidence>
<dbReference type="GeneID" id="4587847"/>
<name>A1DJ30_NEOFI</name>
<dbReference type="KEGG" id="nfi:NFIA_093550"/>
<feature type="region of interest" description="Disordered" evidence="1">
    <location>
        <begin position="1"/>
        <end position="21"/>
    </location>
</feature>
<dbReference type="VEuPathDB" id="FungiDB:NFIA_093550"/>
<reference evidence="3" key="1">
    <citation type="journal article" date="2008" name="PLoS Genet.">
        <title>Genomic islands in the pathogenic filamentous fungus Aspergillus fumigatus.</title>
        <authorList>
            <person name="Fedorova N.D."/>
            <person name="Khaldi N."/>
            <person name="Joardar V.S."/>
            <person name="Maiti R."/>
            <person name="Amedeo P."/>
            <person name="Anderson M.J."/>
            <person name="Crabtree J."/>
            <person name="Silva J.C."/>
            <person name="Badger J.H."/>
            <person name="Albarraq A."/>
            <person name="Angiuoli S."/>
            <person name="Bussey H."/>
            <person name="Bowyer P."/>
            <person name="Cotty P.J."/>
            <person name="Dyer P.S."/>
            <person name="Egan A."/>
            <person name="Galens K."/>
            <person name="Fraser-Liggett C.M."/>
            <person name="Haas B.J."/>
            <person name="Inman J.M."/>
            <person name="Kent R."/>
            <person name="Lemieux S."/>
            <person name="Malavazi I."/>
            <person name="Orvis J."/>
            <person name="Roemer T."/>
            <person name="Ronning C.M."/>
            <person name="Sundaram J.P."/>
            <person name="Sutton G."/>
            <person name="Turner G."/>
            <person name="Venter J.C."/>
            <person name="White O.R."/>
            <person name="Whitty B.R."/>
            <person name="Youngman P."/>
            <person name="Wolfe K.H."/>
            <person name="Goldman G.H."/>
            <person name="Wortman J.R."/>
            <person name="Jiang B."/>
            <person name="Denning D.W."/>
            <person name="Nierman W.C."/>
        </authorList>
    </citation>
    <scope>NUCLEOTIDE SEQUENCE [LARGE SCALE GENOMIC DNA]</scope>
    <source>
        <strain evidence="3">ATCC 1020 / DSM 3700 / CBS 544.65 / FGSC A1164 / JCM 1740 / NRRL 181 / WB 181</strain>
    </source>
</reference>
<gene>
    <name evidence="2" type="ORF">NFIA_093550</name>
</gene>
<accession>A1DJ30</accession>
<protein>
    <submittedName>
        <fullName evidence="2">Uncharacterized protein</fullName>
    </submittedName>
</protein>
<organism evidence="2 3">
    <name type="scientific">Neosartorya fischeri (strain ATCC 1020 / DSM 3700 / CBS 544.65 / FGSC A1164 / JCM 1740 / NRRL 181 / WB 181)</name>
    <name type="common">Aspergillus fischerianus</name>
    <dbReference type="NCBI Taxonomy" id="331117"/>
    <lineage>
        <taxon>Eukaryota</taxon>
        <taxon>Fungi</taxon>
        <taxon>Dikarya</taxon>
        <taxon>Ascomycota</taxon>
        <taxon>Pezizomycotina</taxon>
        <taxon>Eurotiomycetes</taxon>
        <taxon>Eurotiomycetidae</taxon>
        <taxon>Eurotiales</taxon>
        <taxon>Aspergillaceae</taxon>
        <taxon>Aspergillus</taxon>
        <taxon>Aspergillus subgen. Fumigati</taxon>
    </lineage>
</organism>
<evidence type="ECO:0000313" key="2">
    <source>
        <dbReference type="EMBL" id="EAW19387.1"/>
    </source>
</evidence>
<dbReference type="OrthoDB" id="4360491at2759"/>
<dbReference type="RefSeq" id="XP_001261284.1">
    <property type="nucleotide sequence ID" value="XM_001261283.1"/>
</dbReference>
<dbReference type="eggNOG" id="ENOG502RPEA">
    <property type="taxonomic scope" value="Eukaryota"/>
</dbReference>
<dbReference type="EMBL" id="DS027696">
    <property type="protein sequence ID" value="EAW19387.1"/>
    <property type="molecule type" value="Genomic_DNA"/>
</dbReference>
<dbReference type="HOGENOM" id="CLU_943281_0_0_1"/>
<keyword evidence="3" id="KW-1185">Reference proteome</keyword>
<dbReference type="STRING" id="331117.A1DJ30"/>